<keyword evidence="1" id="KW-0732">Signal</keyword>
<dbReference type="AlphaFoldDB" id="A0A226EFP5"/>
<dbReference type="SUPFAM" id="SSF49695">
    <property type="entry name" value="gamma-Crystallin-like"/>
    <property type="match status" value="1"/>
</dbReference>
<feature type="chain" id="PRO_5012895145" evidence="1">
    <location>
        <begin position="27"/>
        <end position="197"/>
    </location>
</feature>
<gene>
    <name evidence="2" type="ORF">Fcan01_09300</name>
</gene>
<sequence>MFALGRRTLEIGVICVALVLIVSVSCAMSKACPSGFYPVSSSESDPGANMLDGSGMDGLNNIIPVDKDRKKEQELVQVFHKDVVITPTTSSTTSTEATTTSSSLLKEPFSVVISTATNHSGRSMVLNFTTKECQNLPEIMRNRVNSINTNSKCVILCDNLDCEGWCTQFAPGTPSHHRFRKLRFHNRAESAMPCDEE</sequence>
<dbReference type="Gene3D" id="2.60.20.10">
    <property type="entry name" value="Crystallins"/>
    <property type="match status" value="1"/>
</dbReference>
<keyword evidence="3" id="KW-1185">Reference proteome</keyword>
<comment type="caution">
    <text evidence="2">The sequence shown here is derived from an EMBL/GenBank/DDBJ whole genome shotgun (WGS) entry which is preliminary data.</text>
</comment>
<accession>A0A226EFP5</accession>
<proteinExistence type="predicted"/>
<organism evidence="2 3">
    <name type="scientific">Folsomia candida</name>
    <name type="common">Springtail</name>
    <dbReference type="NCBI Taxonomy" id="158441"/>
    <lineage>
        <taxon>Eukaryota</taxon>
        <taxon>Metazoa</taxon>
        <taxon>Ecdysozoa</taxon>
        <taxon>Arthropoda</taxon>
        <taxon>Hexapoda</taxon>
        <taxon>Collembola</taxon>
        <taxon>Entomobryomorpha</taxon>
        <taxon>Isotomoidea</taxon>
        <taxon>Isotomidae</taxon>
        <taxon>Proisotominae</taxon>
        <taxon>Folsomia</taxon>
    </lineage>
</organism>
<reference evidence="2 3" key="1">
    <citation type="submission" date="2015-12" db="EMBL/GenBank/DDBJ databases">
        <title>The genome of Folsomia candida.</title>
        <authorList>
            <person name="Faddeeva A."/>
            <person name="Derks M.F."/>
            <person name="Anvar Y."/>
            <person name="Smit S."/>
            <person name="Van Straalen N."/>
            <person name="Roelofs D."/>
        </authorList>
    </citation>
    <scope>NUCLEOTIDE SEQUENCE [LARGE SCALE GENOMIC DNA]</scope>
    <source>
        <strain evidence="2 3">VU population</strain>
        <tissue evidence="2">Whole body</tissue>
    </source>
</reference>
<dbReference type="PROSITE" id="PS51257">
    <property type="entry name" value="PROKAR_LIPOPROTEIN"/>
    <property type="match status" value="1"/>
</dbReference>
<dbReference type="EMBL" id="LNIX01000004">
    <property type="protein sequence ID" value="OXA55874.1"/>
    <property type="molecule type" value="Genomic_DNA"/>
</dbReference>
<dbReference type="Proteomes" id="UP000198287">
    <property type="component" value="Unassembled WGS sequence"/>
</dbReference>
<dbReference type="OMA" id="NRANCKG"/>
<protein>
    <submittedName>
        <fullName evidence="2">Uncharacterized protein</fullName>
    </submittedName>
</protein>
<evidence type="ECO:0000256" key="1">
    <source>
        <dbReference type="SAM" id="SignalP"/>
    </source>
</evidence>
<dbReference type="InterPro" id="IPR011024">
    <property type="entry name" value="G_crystallin-like"/>
</dbReference>
<evidence type="ECO:0000313" key="2">
    <source>
        <dbReference type="EMBL" id="OXA55874.1"/>
    </source>
</evidence>
<feature type="signal peptide" evidence="1">
    <location>
        <begin position="1"/>
        <end position="26"/>
    </location>
</feature>
<evidence type="ECO:0000313" key="3">
    <source>
        <dbReference type="Proteomes" id="UP000198287"/>
    </source>
</evidence>
<name>A0A226EFP5_FOLCA</name>